<proteinExistence type="predicted"/>
<organism evidence="2 3">
    <name type="scientific">Homarus americanus</name>
    <name type="common">American lobster</name>
    <dbReference type="NCBI Taxonomy" id="6706"/>
    <lineage>
        <taxon>Eukaryota</taxon>
        <taxon>Metazoa</taxon>
        <taxon>Ecdysozoa</taxon>
        <taxon>Arthropoda</taxon>
        <taxon>Crustacea</taxon>
        <taxon>Multicrustacea</taxon>
        <taxon>Malacostraca</taxon>
        <taxon>Eumalacostraca</taxon>
        <taxon>Eucarida</taxon>
        <taxon>Decapoda</taxon>
        <taxon>Pleocyemata</taxon>
        <taxon>Astacidea</taxon>
        <taxon>Nephropoidea</taxon>
        <taxon>Nephropidae</taxon>
        <taxon>Homarus</taxon>
    </lineage>
</organism>
<reference evidence="2" key="1">
    <citation type="journal article" date="2021" name="Sci. Adv.">
        <title>The American lobster genome reveals insights on longevity, neural, and immune adaptations.</title>
        <authorList>
            <person name="Polinski J.M."/>
            <person name="Zimin A.V."/>
            <person name="Clark K.F."/>
            <person name="Kohn A.B."/>
            <person name="Sadowski N."/>
            <person name="Timp W."/>
            <person name="Ptitsyn A."/>
            <person name="Khanna P."/>
            <person name="Romanova D.Y."/>
            <person name="Williams P."/>
            <person name="Greenwood S.J."/>
            <person name="Moroz L.L."/>
            <person name="Walt D.R."/>
            <person name="Bodnar A.G."/>
        </authorList>
    </citation>
    <scope>NUCLEOTIDE SEQUENCE</scope>
    <source>
        <strain evidence="2">GMGI-L3</strain>
    </source>
</reference>
<feature type="compositionally biased region" description="Pro residues" evidence="1">
    <location>
        <begin position="297"/>
        <end position="310"/>
    </location>
</feature>
<sequence length="319" mass="35903">MHGSVERPGNMFQGARVCPVSGPESPTADKRQSCCGSTVDRASRGVYAAVSPHADLLTPLLYYCTTITTSHNPTIKFHARVSDGDQHYLYPKSPGPNLRTLIKALSSLWVVWWVLVGVDKTRAAHTDTAPGPRCIPCNSTVKVEDSELPAVGFMCPEGSPDDPLHHPYTCLVFFEQPHNLTIHLHHFHPDLMSVVLCSLIYYYAWPELVGSEDRLCADMQMVIRLKDVDHPVYLNISTLPRGPHHQHHHPPRPQKQQYLPRHLHGQYHYYLPSMTRLIYSKYRYILHHLLPTRSSSPPRPVPPPPSPPPSTSSTFSITT</sequence>
<feature type="region of interest" description="Disordered" evidence="1">
    <location>
        <begin position="1"/>
        <end position="32"/>
    </location>
</feature>
<gene>
    <name evidence="2" type="ORF">Hamer_G007044</name>
</gene>
<name>A0A8J5T489_HOMAM</name>
<evidence type="ECO:0000313" key="3">
    <source>
        <dbReference type="Proteomes" id="UP000747542"/>
    </source>
</evidence>
<protein>
    <submittedName>
        <fullName evidence="2">Uncharacterized protein</fullName>
    </submittedName>
</protein>
<feature type="region of interest" description="Disordered" evidence="1">
    <location>
        <begin position="293"/>
        <end position="319"/>
    </location>
</feature>
<evidence type="ECO:0000256" key="1">
    <source>
        <dbReference type="SAM" id="MobiDB-lite"/>
    </source>
</evidence>
<evidence type="ECO:0000313" key="2">
    <source>
        <dbReference type="EMBL" id="KAG7172799.1"/>
    </source>
</evidence>
<dbReference type="AlphaFoldDB" id="A0A8J5T489"/>
<dbReference type="Proteomes" id="UP000747542">
    <property type="component" value="Unassembled WGS sequence"/>
</dbReference>
<comment type="caution">
    <text evidence="2">The sequence shown here is derived from an EMBL/GenBank/DDBJ whole genome shotgun (WGS) entry which is preliminary data.</text>
</comment>
<accession>A0A8J5T489</accession>
<keyword evidence="3" id="KW-1185">Reference proteome</keyword>
<dbReference type="EMBL" id="JAHLQT010010484">
    <property type="protein sequence ID" value="KAG7172799.1"/>
    <property type="molecule type" value="Genomic_DNA"/>
</dbReference>